<keyword evidence="2 5" id="KW-0238">DNA-binding</keyword>
<dbReference type="PANTHER" id="PTHR43537:SF45">
    <property type="entry name" value="GNTR FAMILY REGULATORY PROTEIN"/>
    <property type="match status" value="1"/>
</dbReference>
<keyword evidence="1" id="KW-0805">Transcription regulation</keyword>
<dbReference type="SMART" id="SM00895">
    <property type="entry name" value="FCD"/>
    <property type="match status" value="1"/>
</dbReference>
<dbReference type="Gene3D" id="1.20.120.530">
    <property type="entry name" value="GntR ligand-binding domain-like"/>
    <property type="match status" value="1"/>
</dbReference>
<dbReference type="PANTHER" id="PTHR43537">
    <property type="entry name" value="TRANSCRIPTIONAL REGULATOR, GNTR FAMILY"/>
    <property type="match status" value="1"/>
</dbReference>
<name>A0ABT9S731_9BURK</name>
<dbReference type="EMBL" id="JAUSRO010000007">
    <property type="protein sequence ID" value="MDP9900165.1"/>
    <property type="molecule type" value="Genomic_DNA"/>
</dbReference>
<accession>A0ABT9S731</accession>
<dbReference type="InterPro" id="IPR011711">
    <property type="entry name" value="GntR_C"/>
</dbReference>
<dbReference type="InterPro" id="IPR000524">
    <property type="entry name" value="Tscrpt_reg_HTH_GntR"/>
</dbReference>
<proteinExistence type="predicted"/>
<dbReference type="Pfam" id="PF07729">
    <property type="entry name" value="FCD"/>
    <property type="match status" value="1"/>
</dbReference>
<evidence type="ECO:0000259" key="4">
    <source>
        <dbReference type="PROSITE" id="PS50949"/>
    </source>
</evidence>
<dbReference type="InterPro" id="IPR036390">
    <property type="entry name" value="WH_DNA-bd_sf"/>
</dbReference>
<dbReference type="PRINTS" id="PR00033">
    <property type="entry name" value="HTHASNC"/>
</dbReference>
<feature type="domain" description="HTH gntR-type" evidence="4">
    <location>
        <begin position="17"/>
        <end position="84"/>
    </location>
</feature>
<dbReference type="GO" id="GO:0003677">
    <property type="term" value="F:DNA binding"/>
    <property type="evidence" value="ECO:0007669"/>
    <property type="project" value="UniProtKB-KW"/>
</dbReference>
<dbReference type="CDD" id="cd07377">
    <property type="entry name" value="WHTH_GntR"/>
    <property type="match status" value="1"/>
</dbReference>
<evidence type="ECO:0000256" key="3">
    <source>
        <dbReference type="ARBA" id="ARBA00023163"/>
    </source>
</evidence>
<keyword evidence="3" id="KW-0804">Transcription</keyword>
<dbReference type="Proteomes" id="UP001226867">
    <property type="component" value="Unassembled WGS sequence"/>
</dbReference>
<dbReference type="Gene3D" id="1.10.10.10">
    <property type="entry name" value="Winged helix-like DNA-binding domain superfamily/Winged helix DNA-binding domain"/>
    <property type="match status" value="1"/>
</dbReference>
<evidence type="ECO:0000313" key="6">
    <source>
        <dbReference type="Proteomes" id="UP001226867"/>
    </source>
</evidence>
<sequence length="244" mass="26962">MANPTTDTALFESVETPDLVDLVEAQLTRAIVDGKLPPGSRIVEADIARRMGISRAPVREAARRLERQGVLVARPRHGFAVRTISVQEIDDLYEVRISIELTSIELACRKADDAGLARVKALFDTMVRPSPATPQDERIATDLALHTLICELGGNARLLRIFMDTQMELRMIIALINAVDDSAAVAATHGVIVDALLRRDTLAAQKAMRIHLEYAWEHVRALFVEQHGDAPLQPRRRIELGAIA</sequence>
<keyword evidence="6" id="KW-1185">Reference proteome</keyword>
<organism evidence="5 6">
    <name type="scientific">Variovorax ginsengisoli</name>
    <dbReference type="NCBI Taxonomy" id="363844"/>
    <lineage>
        <taxon>Bacteria</taxon>
        <taxon>Pseudomonadati</taxon>
        <taxon>Pseudomonadota</taxon>
        <taxon>Betaproteobacteria</taxon>
        <taxon>Burkholderiales</taxon>
        <taxon>Comamonadaceae</taxon>
        <taxon>Variovorax</taxon>
    </lineage>
</organism>
<reference evidence="5 6" key="1">
    <citation type="submission" date="2023-07" db="EMBL/GenBank/DDBJ databases">
        <title>Sorghum-associated microbial communities from plants grown in Nebraska, USA.</title>
        <authorList>
            <person name="Schachtman D."/>
        </authorList>
    </citation>
    <scope>NUCLEOTIDE SEQUENCE [LARGE SCALE GENOMIC DNA]</scope>
    <source>
        <strain evidence="5 6">DS1607</strain>
    </source>
</reference>
<dbReference type="Pfam" id="PF00392">
    <property type="entry name" value="GntR"/>
    <property type="match status" value="1"/>
</dbReference>
<gene>
    <name evidence="5" type="ORF">J2W36_002428</name>
</gene>
<dbReference type="SMART" id="SM00345">
    <property type="entry name" value="HTH_GNTR"/>
    <property type="match status" value="1"/>
</dbReference>
<dbReference type="InterPro" id="IPR008920">
    <property type="entry name" value="TF_FadR/GntR_C"/>
</dbReference>
<dbReference type="SUPFAM" id="SSF46785">
    <property type="entry name" value="Winged helix' DNA-binding domain"/>
    <property type="match status" value="1"/>
</dbReference>
<dbReference type="PROSITE" id="PS50949">
    <property type="entry name" value="HTH_GNTR"/>
    <property type="match status" value="1"/>
</dbReference>
<protein>
    <submittedName>
        <fullName evidence="5">DNA-binding GntR family transcriptional regulator</fullName>
    </submittedName>
</protein>
<evidence type="ECO:0000256" key="2">
    <source>
        <dbReference type="ARBA" id="ARBA00023125"/>
    </source>
</evidence>
<comment type="caution">
    <text evidence="5">The sequence shown here is derived from an EMBL/GenBank/DDBJ whole genome shotgun (WGS) entry which is preliminary data.</text>
</comment>
<evidence type="ECO:0000256" key="1">
    <source>
        <dbReference type="ARBA" id="ARBA00023015"/>
    </source>
</evidence>
<dbReference type="InterPro" id="IPR000485">
    <property type="entry name" value="AsnC-type_HTH_dom"/>
</dbReference>
<dbReference type="InterPro" id="IPR036388">
    <property type="entry name" value="WH-like_DNA-bd_sf"/>
</dbReference>
<dbReference type="RefSeq" id="WP_307689984.1">
    <property type="nucleotide sequence ID" value="NZ_JAUSRO010000007.1"/>
</dbReference>
<dbReference type="SUPFAM" id="SSF48008">
    <property type="entry name" value="GntR ligand-binding domain-like"/>
    <property type="match status" value="1"/>
</dbReference>
<evidence type="ECO:0000313" key="5">
    <source>
        <dbReference type="EMBL" id="MDP9900165.1"/>
    </source>
</evidence>